<organism evidence="1 2">
    <name type="scientific">Selenomonas ruminantium</name>
    <dbReference type="NCBI Taxonomy" id="971"/>
    <lineage>
        <taxon>Bacteria</taxon>
        <taxon>Bacillati</taxon>
        <taxon>Bacillota</taxon>
        <taxon>Negativicutes</taxon>
        <taxon>Selenomonadales</taxon>
        <taxon>Selenomonadaceae</taxon>
        <taxon>Selenomonas</taxon>
    </lineage>
</organism>
<protein>
    <submittedName>
        <fullName evidence="1">Uncharacterized protein</fullName>
    </submittedName>
</protein>
<dbReference type="AlphaFoldDB" id="A0A1I3DP43"/>
<dbReference type="EMBL" id="FOQK01000007">
    <property type="protein sequence ID" value="SFH88476.1"/>
    <property type="molecule type" value="Genomic_DNA"/>
</dbReference>
<evidence type="ECO:0000313" key="2">
    <source>
        <dbReference type="Proteomes" id="UP000183639"/>
    </source>
</evidence>
<sequence>MSTISFWKQHGKAISNVLVVLLVVGAIYAKIQDNGVDSLFRLTDLYILAGALLGLGVIRWLGKRHNK</sequence>
<dbReference type="RefSeq" id="WP_075442749.1">
    <property type="nucleotide sequence ID" value="NZ_FOQK01000007.1"/>
</dbReference>
<proteinExistence type="predicted"/>
<dbReference type="Proteomes" id="UP000183639">
    <property type="component" value="Unassembled WGS sequence"/>
</dbReference>
<gene>
    <name evidence="1" type="ORF">SAMN04487861_10756</name>
</gene>
<reference evidence="1 2" key="1">
    <citation type="submission" date="2016-10" db="EMBL/GenBank/DDBJ databases">
        <authorList>
            <person name="de Groot N.N."/>
        </authorList>
    </citation>
    <scope>NUCLEOTIDE SEQUENCE [LARGE SCALE GENOMIC DNA]</scope>
    <source>
        <strain evidence="1 2">Z108</strain>
    </source>
</reference>
<evidence type="ECO:0000313" key="1">
    <source>
        <dbReference type="EMBL" id="SFH88476.1"/>
    </source>
</evidence>
<dbReference type="OrthoDB" id="1667109at2"/>
<accession>A0A1I3DP43</accession>
<name>A0A1I3DP43_SELRU</name>